<dbReference type="Pfam" id="PF04079">
    <property type="entry name" value="SMC_ScpB"/>
    <property type="match status" value="1"/>
</dbReference>
<keyword evidence="4" id="KW-0131">Cell cycle</keyword>
<evidence type="ECO:0000313" key="6">
    <source>
        <dbReference type="Proteomes" id="UP000245631"/>
    </source>
</evidence>
<sequence length="233" mass="25268">MSEASARRKPNGQPALLDTELEHLPPELRWREWMGRVEAVIFAASEPVTRSVLARVVGKNCNIELIIDDIRAELAGRPYELVAVAGGWQHRTKKVFGDAIRAAFGTAACAGPKELTQSEALVLMCIAYFQPITRGELSSFFGKEVSRDVIGVLRAQGLIASGPRSPQPGAPYTYVTTKTFLSQFGLDTLRQLPDFEALEDAGLLSKEKLLAGGIPAGLANREGEDDFVGDQIS</sequence>
<keyword evidence="2" id="KW-0132">Cell division</keyword>
<comment type="caution">
    <text evidence="5">The sequence shown here is derived from an EMBL/GenBank/DDBJ whole genome shotgun (WGS) entry which is preliminary data.</text>
</comment>
<dbReference type="InterPro" id="IPR036388">
    <property type="entry name" value="WH-like_DNA-bd_sf"/>
</dbReference>
<dbReference type="EMBL" id="QGGH01000021">
    <property type="protein sequence ID" value="PWJ86833.1"/>
    <property type="molecule type" value="Genomic_DNA"/>
</dbReference>
<dbReference type="InterPro" id="IPR005234">
    <property type="entry name" value="ScpB_csome_segregation"/>
</dbReference>
<dbReference type="GO" id="GO:0051301">
    <property type="term" value="P:cell division"/>
    <property type="evidence" value="ECO:0007669"/>
    <property type="project" value="UniProtKB-KW"/>
</dbReference>
<accession>A0A8E2W8W9</accession>
<dbReference type="GO" id="GO:0051304">
    <property type="term" value="P:chromosome separation"/>
    <property type="evidence" value="ECO:0007669"/>
    <property type="project" value="InterPro"/>
</dbReference>
<dbReference type="InterPro" id="IPR036390">
    <property type="entry name" value="WH_DNA-bd_sf"/>
</dbReference>
<dbReference type="PANTHER" id="PTHR34298">
    <property type="entry name" value="SEGREGATION AND CONDENSATION PROTEIN B"/>
    <property type="match status" value="1"/>
</dbReference>
<protein>
    <submittedName>
        <fullName evidence="5">Segregation and condensation protein B</fullName>
    </submittedName>
</protein>
<dbReference type="PIRSF" id="PIRSF019345">
    <property type="entry name" value="ScpB"/>
    <property type="match status" value="1"/>
</dbReference>
<dbReference type="PANTHER" id="PTHR34298:SF2">
    <property type="entry name" value="SEGREGATION AND CONDENSATION PROTEIN B"/>
    <property type="match status" value="1"/>
</dbReference>
<name>A0A8E2W8W9_RHILI</name>
<organism evidence="5 6">
    <name type="scientific">Rhizobium loti</name>
    <name type="common">Mesorhizobium loti</name>
    <dbReference type="NCBI Taxonomy" id="381"/>
    <lineage>
        <taxon>Bacteria</taxon>
        <taxon>Pseudomonadati</taxon>
        <taxon>Pseudomonadota</taxon>
        <taxon>Alphaproteobacteria</taxon>
        <taxon>Hyphomicrobiales</taxon>
        <taxon>Phyllobacteriaceae</taxon>
        <taxon>Mesorhizobium</taxon>
    </lineage>
</organism>
<evidence type="ECO:0000256" key="2">
    <source>
        <dbReference type="ARBA" id="ARBA00022618"/>
    </source>
</evidence>
<evidence type="ECO:0000313" key="5">
    <source>
        <dbReference type="EMBL" id="PWJ86833.1"/>
    </source>
</evidence>
<dbReference type="RefSeq" id="WP_109671987.1">
    <property type="nucleotide sequence ID" value="NZ_QGGH01000021.1"/>
</dbReference>
<evidence type="ECO:0000256" key="3">
    <source>
        <dbReference type="ARBA" id="ARBA00022829"/>
    </source>
</evidence>
<dbReference type="Gene3D" id="1.10.10.10">
    <property type="entry name" value="Winged helix-like DNA-binding domain superfamily/Winged helix DNA-binding domain"/>
    <property type="match status" value="2"/>
</dbReference>
<keyword evidence="3" id="KW-0159">Chromosome partition</keyword>
<reference evidence="5 6" key="1">
    <citation type="submission" date="2018-05" db="EMBL/GenBank/DDBJ databases">
        <title>Genomic Encyclopedia of Type Strains, Phase IV (KMG-IV): sequencing the most valuable type-strain genomes for metagenomic binning, comparative biology and taxonomic classification.</title>
        <authorList>
            <person name="Goeker M."/>
        </authorList>
    </citation>
    <scope>NUCLEOTIDE SEQUENCE [LARGE SCALE GENOMIC DNA]</scope>
    <source>
        <strain evidence="5 6">DSM 2626</strain>
    </source>
</reference>
<evidence type="ECO:0000256" key="1">
    <source>
        <dbReference type="ARBA" id="ARBA00022490"/>
    </source>
</evidence>
<evidence type="ECO:0000256" key="4">
    <source>
        <dbReference type="ARBA" id="ARBA00023306"/>
    </source>
</evidence>
<dbReference type="Proteomes" id="UP000245631">
    <property type="component" value="Unassembled WGS sequence"/>
</dbReference>
<dbReference type="GeneID" id="61056042"/>
<proteinExistence type="predicted"/>
<dbReference type="SUPFAM" id="SSF46785">
    <property type="entry name" value="Winged helix' DNA-binding domain"/>
    <property type="match status" value="2"/>
</dbReference>
<gene>
    <name evidence="5" type="ORF">C8D77_12112</name>
</gene>
<dbReference type="AlphaFoldDB" id="A0A8E2W8W9"/>
<keyword evidence="1" id="KW-0963">Cytoplasm</keyword>